<feature type="transmembrane region" description="Helical" evidence="10">
    <location>
        <begin position="232"/>
        <end position="253"/>
    </location>
</feature>
<protein>
    <recommendedName>
        <fullName evidence="3">Multidrug export protein MepA</fullName>
    </recommendedName>
</protein>
<dbReference type="InterPro" id="IPR048279">
    <property type="entry name" value="MdtK-like"/>
</dbReference>
<keyword evidence="7 10" id="KW-1133">Transmembrane helix</keyword>
<dbReference type="PANTHER" id="PTHR43823">
    <property type="entry name" value="SPORULATION PROTEIN YKVU"/>
    <property type="match status" value="1"/>
</dbReference>
<dbReference type="AlphaFoldDB" id="A0A9D1WWD1"/>
<comment type="caution">
    <text evidence="11">The sequence shown here is derived from an EMBL/GenBank/DDBJ whole genome shotgun (WGS) entry which is preliminary data.</text>
</comment>
<dbReference type="GO" id="GO:0015297">
    <property type="term" value="F:antiporter activity"/>
    <property type="evidence" value="ECO:0007669"/>
    <property type="project" value="InterPro"/>
</dbReference>
<accession>A0A9D1WWD1</accession>
<evidence type="ECO:0000256" key="3">
    <source>
        <dbReference type="ARBA" id="ARBA00022106"/>
    </source>
</evidence>
<keyword evidence="8 10" id="KW-0472">Membrane</keyword>
<keyword evidence="6 10" id="KW-0812">Transmembrane</keyword>
<evidence type="ECO:0000313" key="12">
    <source>
        <dbReference type="Proteomes" id="UP000886721"/>
    </source>
</evidence>
<evidence type="ECO:0000256" key="1">
    <source>
        <dbReference type="ARBA" id="ARBA00004651"/>
    </source>
</evidence>
<dbReference type="GO" id="GO:0046677">
    <property type="term" value="P:response to antibiotic"/>
    <property type="evidence" value="ECO:0007669"/>
    <property type="project" value="UniProtKB-KW"/>
</dbReference>
<name>A0A9D1WWD1_9FIRM</name>
<gene>
    <name evidence="11" type="ORF">H9735_09625</name>
</gene>
<evidence type="ECO:0000256" key="8">
    <source>
        <dbReference type="ARBA" id="ARBA00023136"/>
    </source>
</evidence>
<dbReference type="EMBL" id="DXEM01000031">
    <property type="protein sequence ID" value="HIX68357.1"/>
    <property type="molecule type" value="Genomic_DNA"/>
</dbReference>
<keyword evidence="4" id="KW-0813">Transport</keyword>
<feature type="transmembrane region" description="Helical" evidence="10">
    <location>
        <begin position="265"/>
        <end position="283"/>
    </location>
</feature>
<dbReference type="InterPro" id="IPR051327">
    <property type="entry name" value="MATE_MepA_subfamily"/>
</dbReference>
<sequence length="440" mass="48356">MDMLKDSIGKLYLKYLLPSMFSALVTTIYSFVDTIAIGQGVGADGAAACAIIYPILGIASLFGFLCGIGGSVRFAKARGEGKQEKANAFYTASLVLVIVLTIIVWPMTAVFKTQIFTWFGASKALMPLVLEYGDWIIWTFPAFILSAYFTCMVRCDGAPNVVMAAVAAGGIFNVFGDWFLVFPMNMGMTGAAIATAGGTVIQLMVLCAFLFTKKSHLKIVKPWEPSKAVYKAVTAGFSASVLEFAFIILTCILNNQIMRYGGETALSVFGVILTCSGMFQHIYTGVGQAMQPIATTNYGAGKRKRIAYLRRISEWTVIVMGICFMLTGILFPTQLIHFFVDATPEVLRAAPTIMRIYFLSFPCMGINIWATFYFQSIMRTRTSAVLTILRGIVISSIFLYLLPIWLGINGVWWAMVLTEGIVTGITCMCIFYANRKMSRK</sequence>
<feature type="transmembrane region" description="Helical" evidence="10">
    <location>
        <begin position="87"/>
        <end position="108"/>
    </location>
</feature>
<evidence type="ECO:0000256" key="4">
    <source>
        <dbReference type="ARBA" id="ARBA00022448"/>
    </source>
</evidence>
<organism evidence="11 12">
    <name type="scientific">Candidatus Anaerostipes excrementavium</name>
    <dbReference type="NCBI Taxonomy" id="2838463"/>
    <lineage>
        <taxon>Bacteria</taxon>
        <taxon>Bacillati</taxon>
        <taxon>Bacillota</taxon>
        <taxon>Clostridia</taxon>
        <taxon>Lachnospirales</taxon>
        <taxon>Lachnospiraceae</taxon>
        <taxon>Anaerostipes</taxon>
    </lineage>
</organism>
<feature type="transmembrane region" description="Helical" evidence="10">
    <location>
        <begin position="160"/>
        <end position="182"/>
    </location>
</feature>
<feature type="transmembrane region" description="Helical" evidence="10">
    <location>
        <begin position="12"/>
        <end position="31"/>
    </location>
</feature>
<dbReference type="CDD" id="cd13143">
    <property type="entry name" value="MATE_MepA_like"/>
    <property type="match status" value="1"/>
</dbReference>
<keyword evidence="9" id="KW-0046">Antibiotic resistance</keyword>
<dbReference type="PIRSF" id="PIRSF006603">
    <property type="entry name" value="DinF"/>
    <property type="match status" value="1"/>
</dbReference>
<evidence type="ECO:0000256" key="9">
    <source>
        <dbReference type="ARBA" id="ARBA00023251"/>
    </source>
</evidence>
<evidence type="ECO:0000256" key="7">
    <source>
        <dbReference type="ARBA" id="ARBA00022989"/>
    </source>
</evidence>
<keyword evidence="5" id="KW-1003">Cell membrane</keyword>
<feature type="transmembrane region" description="Helical" evidence="10">
    <location>
        <begin position="356"/>
        <end position="374"/>
    </location>
</feature>
<evidence type="ECO:0000256" key="10">
    <source>
        <dbReference type="SAM" id="Phobius"/>
    </source>
</evidence>
<feature type="transmembrane region" description="Helical" evidence="10">
    <location>
        <begin position="412"/>
        <end position="433"/>
    </location>
</feature>
<evidence type="ECO:0000256" key="6">
    <source>
        <dbReference type="ARBA" id="ARBA00022692"/>
    </source>
</evidence>
<dbReference type="InterPro" id="IPR045070">
    <property type="entry name" value="MATE_MepA-like"/>
</dbReference>
<feature type="transmembrane region" description="Helical" evidence="10">
    <location>
        <begin position="312"/>
        <end position="336"/>
    </location>
</feature>
<dbReference type="InterPro" id="IPR002528">
    <property type="entry name" value="MATE_fam"/>
</dbReference>
<evidence type="ECO:0000313" key="11">
    <source>
        <dbReference type="EMBL" id="HIX68357.1"/>
    </source>
</evidence>
<evidence type="ECO:0000256" key="5">
    <source>
        <dbReference type="ARBA" id="ARBA00022475"/>
    </source>
</evidence>
<dbReference type="Pfam" id="PF01554">
    <property type="entry name" value="MatE"/>
    <property type="match status" value="2"/>
</dbReference>
<comment type="similarity">
    <text evidence="2">Belongs to the multi antimicrobial extrusion (MATE) (TC 2.A.66.1) family. MepA subfamily.</text>
</comment>
<dbReference type="GO" id="GO:0042910">
    <property type="term" value="F:xenobiotic transmembrane transporter activity"/>
    <property type="evidence" value="ECO:0007669"/>
    <property type="project" value="InterPro"/>
</dbReference>
<evidence type="ECO:0000256" key="2">
    <source>
        <dbReference type="ARBA" id="ARBA00008417"/>
    </source>
</evidence>
<feature type="transmembrane region" description="Helical" evidence="10">
    <location>
        <begin position="135"/>
        <end position="153"/>
    </location>
</feature>
<proteinExistence type="inferred from homology"/>
<dbReference type="Proteomes" id="UP000886721">
    <property type="component" value="Unassembled WGS sequence"/>
</dbReference>
<feature type="transmembrane region" description="Helical" evidence="10">
    <location>
        <begin position="386"/>
        <end position="406"/>
    </location>
</feature>
<feature type="transmembrane region" description="Helical" evidence="10">
    <location>
        <begin position="188"/>
        <end position="211"/>
    </location>
</feature>
<feature type="transmembrane region" description="Helical" evidence="10">
    <location>
        <begin position="51"/>
        <end position="75"/>
    </location>
</feature>
<reference evidence="11" key="2">
    <citation type="submission" date="2021-04" db="EMBL/GenBank/DDBJ databases">
        <authorList>
            <person name="Gilroy R."/>
        </authorList>
    </citation>
    <scope>NUCLEOTIDE SEQUENCE</scope>
    <source>
        <strain evidence="11">CHK191-13928</strain>
    </source>
</reference>
<dbReference type="GO" id="GO:0005886">
    <property type="term" value="C:plasma membrane"/>
    <property type="evidence" value="ECO:0007669"/>
    <property type="project" value="UniProtKB-SubCell"/>
</dbReference>
<comment type="subcellular location">
    <subcellularLocation>
        <location evidence="1">Cell membrane</location>
        <topology evidence="1">Multi-pass membrane protein</topology>
    </subcellularLocation>
</comment>
<reference evidence="11" key="1">
    <citation type="journal article" date="2021" name="PeerJ">
        <title>Extensive microbial diversity within the chicken gut microbiome revealed by metagenomics and culture.</title>
        <authorList>
            <person name="Gilroy R."/>
            <person name="Ravi A."/>
            <person name="Getino M."/>
            <person name="Pursley I."/>
            <person name="Horton D.L."/>
            <person name="Alikhan N.F."/>
            <person name="Baker D."/>
            <person name="Gharbi K."/>
            <person name="Hall N."/>
            <person name="Watson M."/>
            <person name="Adriaenssens E.M."/>
            <person name="Foster-Nyarko E."/>
            <person name="Jarju S."/>
            <person name="Secka A."/>
            <person name="Antonio M."/>
            <person name="Oren A."/>
            <person name="Chaudhuri R.R."/>
            <person name="La Ragione R."/>
            <person name="Hildebrand F."/>
            <person name="Pallen M.J."/>
        </authorList>
    </citation>
    <scope>NUCLEOTIDE SEQUENCE</scope>
    <source>
        <strain evidence="11">CHK191-13928</strain>
    </source>
</reference>
<dbReference type="PANTHER" id="PTHR43823:SF3">
    <property type="entry name" value="MULTIDRUG EXPORT PROTEIN MEPA"/>
    <property type="match status" value="1"/>
</dbReference>